<keyword evidence="4" id="KW-1185">Reference proteome</keyword>
<dbReference type="InterPro" id="IPR050772">
    <property type="entry name" value="Hydratase-Decarb/MhpD_sf"/>
</dbReference>
<organism evidence="3 4">
    <name type="scientific">Oxalicibacterium flavum</name>
    <dbReference type="NCBI Taxonomy" id="179467"/>
    <lineage>
        <taxon>Bacteria</taxon>
        <taxon>Pseudomonadati</taxon>
        <taxon>Pseudomonadota</taxon>
        <taxon>Betaproteobacteria</taxon>
        <taxon>Burkholderiales</taxon>
        <taxon>Oxalobacteraceae</taxon>
        <taxon>Oxalicibacterium</taxon>
    </lineage>
</organism>
<dbReference type="Gene3D" id="3.90.850.10">
    <property type="entry name" value="Fumarylacetoacetase-like, C-terminal domain"/>
    <property type="match status" value="1"/>
</dbReference>
<dbReference type="Proteomes" id="UP000620266">
    <property type="component" value="Unassembled WGS sequence"/>
</dbReference>
<dbReference type="Pfam" id="PF01557">
    <property type="entry name" value="FAA_hydrolase"/>
    <property type="match status" value="1"/>
</dbReference>
<dbReference type="GO" id="GO:0008684">
    <property type="term" value="F:2-oxopent-4-enoate hydratase activity"/>
    <property type="evidence" value="ECO:0007669"/>
    <property type="project" value="TreeGrafter"/>
</dbReference>
<gene>
    <name evidence="3" type="ORF">GCM10007205_24980</name>
</gene>
<accession>A0A8J2UN34</accession>
<dbReference type="PANTHER" id="PTHR30143">
    <property type="entry name" value="ACID HYDRATASE"/>
    <property type="match status" value="1"/>
</dbReference>
<name>A0A8J2UN34_9BURK</name>
<dbReference type="AlphaFoldDB" id="A0A8J2UN34"/>
<dbReference type="EMBL" id="BMCG01000005">
    <property type="protein sequence ID" value="GGC15066.1"/>
    <property type="molecule type" value="Genomic_DNA"/>
</dbReference>
<dbReference type="SUPFAM" id="SSF56529">
    <property type="entry name" value="FAH"/>
    <property type="match status" value="1"/>
</dbReference>
<dbReference type="InterPro" id="IPR036663">
    <property type="entry name" value="Fumarylacetoacetase_C_sf"/>
</dbReference>
<comment type="caution">
    <text evidence="3">The sequence shown here is derived from an EMBL/GenBank/DDBJ whole genome shotgun (WGS) entry which is preliminary data.</text>
</comment>
<feature type="domain" description="Fumarylacetoacetase-like C-terminal" evidence="2">
    <location>
        <begin position="88"/>
        <end position="269"/>
    </location>
</feature>
<evidence type="ECO:0000256" key="1">
    <source>
        <dbReference type="ARBA" id="ARBA00023239"/>
    </source>
</evidence>
<dbReference type="InterPro" id="IPR011234">
    <property type="entry name" value="Fumarylacetoacetase-like_C"/>
</dbReference>
<dbReference type="GO" id="GO:0005737">
    <property type="term" value="C:cytoplasm"/>
    <property type="evidence" value="ECO:0007669"/>
    <property type="project" value="TreeGrafter"/>
</dbReference>
<sequence>MREPFMLMSTQATRYAHQLLAARAQSQQIPCLSRANDLSIADAYDIAHSILNIRTAQGETMVGRKIGFTNRKIWSHYGEREPISAPMWAPMFDDTVRFAEDNRGVQSLAGAVQPRIEPEIVFKLGRAPSARATLEEVADCIEWMAHAYELVACPFPDWKFEAADAIAAFGLHGALIIGEPHVLSSATRANLPDILTAASVSLSYSEGGEFTLHSAGFGSNVLDSPVHAVLQLHQTLQTQPQFAPLQAGELIATGTLTDAHPIKPGQTWSSAFSGLTLPGLTLSFV</sequence>
<reference evidence="3" key="2">
    <citation type="submission" date="2020-09" db="EMBL/GenBank/DDBJ databases">
        <authorList>
            <person name="Sun Q."/>
            <person name="Sedlacek I."/>
        </authorList>
    </citation>
    <scope>NUCLEOTIDE SEQUENCE</scope>
    <source>
        <strain evidence="3">CCM 7086</strain>
    </source>
</reference>
<reference evidence="3" key="1">
    <citation type="journal article" date="2014" name="Int. J. Syst. Evol. Microbiol.">
        <title>Complete genome sequence of Corynebacterium casei LMG S-19264T (=DSM 44701T), isolated from a smear-ripened cheese.</title>
        <authorList>
            <consortium name="US DOE Joint Genome Institute (JGI-PGF)"/>
            <person name="Walter F."/>
            <person name="Albersmeier A."/>
            <person name="Kalinowski J."/>
            <person name="Ruckert C."/>
        </authorList>
    </citation>
    <scope>NUCLEOTIDE SEQUENCE</scope>
    <source>
        <strain evidence="3">CCM 7086</strain>
    </source>
</reference>
<protein>
    <submittedName>
        <fullName evidence="3">2-keto-4-pentenoate hydratase</fullName>
    </submittedName>
</protein>
<evidence type="ECO:0000259" key="2">
    <source>
        <dbReference type="Pfam" id="PF01557"/>
    </source>
</evidence>
<dbReference type="PANTHER" id="PTHR30143:SF0">
    <property type="entry name" value="2-KETO-4-PENTENOATE HYDRATASE"/>
    <property type="match status" value="1"/>
</dbReference>
<keyword evidence="1" id="KW-0456">Lyase</keyword>
<proteinExistence type="predicted"/>
<evidence type="ECO:0000313" key="3">
    <source>
        <dbReference type="EMBL" id="GGC15066.1"/>
    </source>
</evidence>
<evidence type="ECO:0000313" key="4">
    <source>
        <dbReference type="Proteomes" id="UP000620266"/>
    </source>
</evidence>